<sequence length="53" mass="5856">MDSSVYKGPDIFSGCEGMFLKKKAAVAACSNGFPASRRIQVERLVKFLRKICT</sequence>
<name>A0A9D2R5V1_9FIRM</name>
<reference evidence="1" key="2">
    <citation type="submission" date="2021-04" db="EMBL/GenBank/DDBJ databases">
        <authorList>
            <person name="Gilroy R."/>
        </authorList>
    </citation>
    <scope>NUCLEOTIDE SEQUENCE</scope>
    <source>
        <strain evidence="1">ChiW19-6364</strain>
    </source>
</reference>
<dbReference type="AlphaFoldDB" id="A0A9D2R5V1"/>
<organism evidence="1 2">
    <name type="scientific">Candidatus Blautia stercoripullorum</name>
    <dbReference type="NCBI Taxonomy" id="2838502"/>
    <lineage>
        <taxon>Bacteria</taxon>
        <taxon>Bacillati</taxon>
        <taxon>Bacillota</taxon>
        <taxon>Clostridia</taxon>
        <taxon>Lachnospirales</taxon>
        <taxon>Lachnospiraceae</taxon>
        <taxon>Blautia</taxon>
    </lineage>
</organism>
<dbReference type="Proteomes" id="UP000823850">
    <property type="component" value="Unassembled WGS sequence"/>
</dbReference>
<dbReference type="EMBL" id="DWUX01000005">
    <property type="protein sequence ID" value="HJD38437.1"/>
    <property type="molecule type" value="Genomic_DNA"/>
</dbReference>
<protein>
    <submittedName>
        <fullName evidence="1">Uncharacterized protein</fullName>
    </submittedName>
</protein>
<accession>A0A9D2R5V1</accession>
<reference evidence="1" key="1">
    <citation type="journal article" date="2021" name="PeerJ">
        <title>Extensive microbial diversity within the chicken gut microbiome revealed by metagenomics and culture.</title>
        <authorList>
            <person name="Gilroy R."/>
            <person name="Ravi A."/>
            <person name="Getino M."/>
            <person name="Pursley I."/>
            <person name="Horton D.L."/>
            <person name="Alikhan N.F."/>
            <person name="Baker D."/>
            <person name="Gharbi K."/>
            <person name="Hall N."/>
            <person name="Watson M."/>
            <person name="Adriaenssens E.M."/>
            <person name="Foster-Nyarko E."/>
            <person name="Jarju S."/>
            <person name="Secka A."/>
            <person name="Antonio M."/>
            <person name="Oren A."/>
            <person name="Chaudhuri R.R."/>
            <person name="La Ragione R."/>
            <person name="Hildebrand F."/>
            <person name="Pallen M.J."/>
        </authorList>
    </citation>
    <scope>NUCLEOTIDE SEQUENCE</scope>
    <source>
        <strain evidence="1">ChiW19-6364</strain>
    </source>
</reference>
<comment type="caution">
    <text evidence="1">The sequence shown here is derived from an EMBL/GenBank/DDBJ whole genome shotgun (WGS) entry which is preliminary data.</text>
</comment>
<proteinExistence type="predicted"/>
<gene>
    <name evidence="1" type="ORF">H9913_00290</name>
</gene>
<evidence type="ECO:0000313" key="2">
    <source>
        <dbReference type="Proteomes" id="UP000823850"/>
    </source>
</evidence>
<evidence type="ECO:0000313" key="1">
    <source>
        <dbReference type="EMBL" id="HJD38437.1"/>
    </source>
</evidence>